<dbReference type="AlphaFoldDB" id="A0A7W4TQM4"/>
<proteinExistence type="predicted"/>
<reference evidence="2 3" key="2">
    <citation type="submission" date="2020-08" db="EMBL/GenBank/DDBJ databases">
        <authorList>
            <person name="Partida-Martinez L."/>
            <person name="Huntemann M."/>
            <person name="Clum A."/>
            <person name="Wang J."/>
            <person name="Palaniappan K."/>
            <person name="Ritter S."/>
            <person name="Chen I.-M."/>
            <person name="Stamatis D."/>
            <person name="Reddy T."/>
            <person name="O'Malley R."/>
            <person name="Daum C."/>
            <person name="Shapiro N."/>
            <person name="Ivanova N."/>
            <person name="Kyrpides N."/>
            <person name="Woyke T."/>
        </authorList>
    </citation>
    <scope>NUCLEOTIDE SEQUENCE [LARGE SCALE GENOMIC DNA]</scope>
    <source>
        <strain evidence="2 3">AS2.23</strain>
    </source>
</reference>
<sequence length="144" mass="15687">MDEGSACSSKLTLRLGASSGPARARPGDTTDADDEHLHTLKDTVALPVVTSLLSQEELQQLTLHRGVDGDPGDVWITVTAAGETFQDLLSSPTWRGGHLDSEQHSSFTAQECAQRLASHLEDWIAESRFGWGQQRIARYTPPHP</sequence>
<dbReference type="EMBL" id="JACHVY010000006">
    <property type="protein sequence ID" value="MBB2903308.1"/>
    <property type="molecule type" value="Genomic_DNA"/>
</dbReference>
<accession>A0A7W4TQM4</accession>
<comment type="caution">
    <text evidence="2">The sequence shown here is derived from an EMBL/GenBank/DDBJ whole genome shotgun (WGS) entry which is preliminary data.</text>
</comment>
<reference evidence="2 3" key="1">
    <citation type="submission" date="2020-08" db="EMBL/GenBank/DDBJ databases">
        <title>The Agave Microbiome: Exploring the role of microbial communities in plant adaptations to desert environments.</title>
        <authorList>
            <person name="Partida-Martinez L.P."/>
        </authorList>
    </citation>
    <scope>NUCLEOTIDE SEQUENCE [LARGE SCALE GENOMIC DNA]</scope>
    <source>
        <strain evidence="2 3">AS2.23</strain>
    </source>
</reference>
<evidence type="ECO:0000313" key="2">
    <source>
        <dbReference type="EMBL" id="MBB2903308.1"/>
    </source>
</evidence>
<feature type="compositionally biased region" description="Polar residues" evidence="1">
    <location>
        <begin position="1"/>
        <end position="11"/>
    </location>
</feature>
<name>A0A7W4TQM4_KINRA</name>
<feature type="region of interest" description="Disordered" evidence="1">
    <location>
        <begin position="1"/>
        <end position="34"/>
    </location>
</feature>
<gene>
    <name evidence="2" type="ORF">FHR75_004150</name>
</gene>
<protein>
    <submittedName>
        <fullName evidence="2">Uncharacterized protein</fullName>
    </submittedName>
</protein>
<dbReference type="Proteomes" id="UP000533269">
    <property type="component" value="Unassembled WGS sequence"/>
</dbReference>
<organism evidence="2 3">
    <name type="scientific">Kineococcus radiotolerans</name>
    <dbReference type="NCBI Taxonomy" id="131568"/>
    <lineage>
        <taxon>Bacteria</taxon>
        <taxon>Bacillati</taxon>
        <taxon>Actinomycetota</taxon>
        <taxon>Actinomycetes</taxon>
        <taxon>Kineosporiales</taxon>
        <taxon>Kineosporiaceae</taxon>
        <taxon>Kineococcus</taxon>
    </lineage>
</organism>
<dbReference type="RefSeq" id="WP_012087664.1">
    <property type="nucleotide sequence ID" value="NZ_JACHVY010000006.1"/>
</dbReference>
<evidence type="ECO:0000256" key="1">
    <source>
        <dbReference type="SAM" id="MobiDB-lite"/>
    </source>
</evidence>
<evidence type="ECO:0000313" key="3">
    <source>
        <dbReference type="Proteomes" id="UP000533269"/>
    </source>
</evidence>